<evidence type="ECO:0000313" key="1">
    <source>
        <dbReference type="EMBL" id="CAG8458709.1"/>
    </source>
</evidence>
<dbReference type="Proteomes" id="UP000789920">
    <property type="component" value="Unassembled WGS sequence"/>
</dbReference>
<keyword evidence="2" id="KW-1185">Reference proteome</keyword>
<proteinExistence type="predicted"/>
<accession>A0ACA9K890</accession>
<name>A0ACA9K890_9GLOM</name>
<reference evidence="1" key="1">
    <citation type="submission" date="2021-06" db="EMBL/GenBank/DDBJ databases">
        <authorList>
            <person name="Kallberg Y."/>
            <person name="Tangrot J."/>
            <person name="Rosling A."/>
        </authorList>
    </citation>
    <scope>NUCLEOTIDE SEQUENCE</scope>
    <source>
        <strain evidence="1">MA461A</strain>
    </source>
</reference>
<sequence length="82" mass="9345">MSTTPYLITDSSAESSEDIQHPLHVTNFDTENNIELKGSINSSSKNSNKHDHYEHAAKSVMKPLKFAKYTRVNGLKEHRFQL</sequence>
<dbReference type="EMBL" id="CAJVQC010000042">
    <property type="protein sequence ID" value="CAG8458709.1"/>
    <property type="molecule type" value="Genomic_DNA"/>
</dbReference>
<organism evidence="1 2">
    <name type="scientific">Racocetra persica</name>
    <dbReference type="NCBI Taxonomy" id="160502"/>
    <lineage>
        <taxon>Eukaryota</taxon>
        <taxon>Fungi</taxon>
        <taxon>Fungi incertae sedis</taxon>
        <taxon>Mucoromycota</taxon>
        <taxon>Glomeromycotina</taxon>
        <taxon>Glomeromycetes</taxon>
        <taxon>Diversisporales</taxon>
        <taxon>Gigasporaceae</taxon>
        <taxon>Racocetra</taxon>
    </lineage>
</organism>
<protein>
    <submittedName>
        <fullName evidence="1">36317_t:CDS:1</fullName>
    </submittedName>
</protein>
<gene>
    <name evidence="1" type="ORF">RPERSI_LOCUS59</name>
</gene>
<evidence type="ECO:0000313" key="2">
    <source>
        <dbReference type="Proteomes" id="UP000789920"/>
    </source>
</evidence>
<comment type="caution">
    <text evidence="1">The sequence shown here is derived from an EMBL/GenBank/DDBJ whole genome shotgun (WGS) entry which is preliminary data.</text>
</comment>